<proteinExistence type="predicted"/>
<dbReference type="GO" id="GO:0007131">
    <property type="term" value="P:reciprocal meiotic recombination"/>
    <property type="evidence" value="ECO:0007669"/>
    <property type="project" value="TreeGrafter"/>
</dbReference>
<dbReference type="PANTHER" id="PTHR23160:SF3">
    <property type="entry name" value="SYNAPTONEMAL COMPLEX PROTEIN 1-RELATED"/>
    <property type="match status" value="1"/>
</dbReference>
<keyword evidence="1 2" id="KW-0175">Coiled coil</keyword>
<feature type="compositionally biased region" description="Polar residues" evidence="3">
    <location>
        <begin position="749"/>
        <end position="758"/>
    </location>
</feature>
<name>A0A6N2MYT4_SALVM</name>
<dbReference type="AlphaFoldDB" id="A0A6N2MYT4"/>
<dbReference type="EMBL" id="CAADRP010001818">
    <property type="protein sequence ID" value="VFU53449.1"/>
    <property type="molecule type" value="Genomic_DNA"/>
</dbReference>
<feature type="compositionally biased region" description="Basic and acidic residues" evidence="3">
    <location>
        <begin position="719"/>
        <end position="734"/>
    </location>
</feature>
<dbReference type="SUPFAM" id="SSF57997">
    <property type="entry name" value="Tropomyosin"/>
    <property type="match status" value="1"/>
</dbReference>
<evidence type="ECO:0008006" key="5">
    <source>
        <dbReference type="Google" id="ProtNLM"/>
    </source>
</evidence>
<feature type="region of interest" description="Disordered" evidence="3">
    <location>
        <begin position="719"/>
        <end position="766"/>
    </location>
</feature>
<sequence>MQSVFNFEMHKLGFPSMKTLDQFKSLSAPAKNFSFNSRPSMDSTTSGSFANLKITAEKLVKEQASVKTDLEMANTKLKKSLEHIHVLEDKLQNAFNENAKLKVKQKEDEKLWKGLESKFSSTKTLCDQLTETLQHLAGQVQDAEKDKEFFEGKLSASSNSIDNLNQQLNDLSLKLGSAEETIRTRERELQELEIKKEEREKIYTEELRQTAILIEEKDAMLKKFEAIVAANRLATEDLNSKLEEMNHELRLKGDKINSLVIAQEKLVKEKSDHQSRSNDFANRLAMSLQEIKNLEGFLHVLAAQLVELDKQSLTFTTKFDQLNSLYDSCFKLAQQERELAVKHVQRQYDQLHDQFLSVKSEKDAMKLVNQELNDKIIELQKSQESIMAQLSEECQSAKERIQSLESEAQTLMSKKKETELLVSKLEEKIDTLSEGSRSSENKMQDLLLKISALEIENKDNAERLQSKIQRKEEEIDALRKENEKHEQHLDSLEKQVCQLHSFLEEKEQLIVQYKEREKKLEDQITENQASLTAAESKLTKAKTQHEMMLESKQLELSRHLKEISQRNDEAINDIRKKYEMEKLEIVNMQKEKADKIVQEMERKCDQKVVQCKEESRKQIMCVQGEHAALVLGIQQERDGKEISLKAAHSEELKCAKLQAENEMREKIMEVRTEHEVQMKALTCQHEDERRKLQEELDLQKSKEDRQRALLQLQWKVMSDKPQEDPEVNSKKKEYSVSSVKMRAPGCAKRSQNSLGNSQNEKKDSLCLKATQTPVTKLLKKVETPNSGSVMVIPKHHKKVTHHEYEVETNNGRTITKRRKTKSTVMFEDPRKHGRTNTPKARTPRSVAKGHKREGQSHPSTIDDLFLEGSLNPYADDPYAFDVLKVKALGKSSHNNMHRFGA</sequence>
<feature type="coiled-coil region" evidence="2">
    <location>
        <begin position="77"/>
        <end position="209"/>
    </location>
</feature>
<feature type="coiled-coil region" evidence="2">
    <location>
        <begin position="362"/>
        <end position="537"/>
    </location>
</feature>
<protein>
    <recommendedName>
        <fullName evidence="5">Synaptonemal complex protein 1</fullName>
    </recommendedName>
</protein>
<evidence type="ECO:0000313" key="4">
    <source>
        <dbReference type="EMBL" id="VFU53449.1"/>
    </source>
</evidence>
<evidence type="ECO:0000256" key="1">
    <source>
        <dbReference type="ARBA" id="ARBA00023054"/>
    </source>
</evidence>
<evidence type="ECO:0000256" key="3">
    <source>
        <dbReference type="SAM" id="MobiDB-lite"/>
    </source>
</evidence>
<feature type="coiled-coil region" evidence="2">
    <location>
        <begin position="571"/>
        <end position="617"/>
    </location>
</feature>
<feature type="region of interest" description="Disordered" evidence="3">
    <location>
        <begin position="828"/>
        <end position="860"/>
    </location>
</feature>
<gene>
    <name evidence="4" type="ORF">SVIM_LOCUS371151</name>
</gene>
<dbReference type="PANTHER" id="PTHR23160">
    <property type="entry name" value="SYNAPTONEMAL COMPLEX PROTEIN-RELATED"/>
    <property type="match status" value="1"/>
</dbReference>
<evidence type="ECO:0000256" key="2">
    <source>
        <dbReference type="SAM" id="Coils"/>
    </source>
</evidence>
<accession>A0A6N2MYT4</accession>
<reference evidence="4" key="1">
    <citation type="submission" date="2019-03" db="EMBL/GenBank/DDBJ databases">
        <authorList>
            <person name="Mank J."/>
            <person name="Almeida P."/>
        </authorList>
    </citation>
    <scope>NUCLEOTIDE SEQUENCE</scope>
    <source>
        <strain evidence="4">78183</strain>
    </source>
</reference>
<organism evidence="4">
    <name type="scientific">Salix viminalis</name>
    <name type="common">Common osier</name>
    <name type="synonym">Basket willow</name>
    <dbReference type="NCBI Taxonomy" id="40686"/>
    <lineage>
        <taxon>Eukaryota</taxon>
        <taxon>Viridiplantae</taxon>
        <taxon>Streptophyta</taxon>
        <taxon>Embryophyta</taxon>
        <taxon>Tracheophyta</taxon>
        <taxon>Spermatophyta</taxon>
        <taxon>Magnoliopsida</taxon>
        <taxon>eudicotyledons</taxon>
        <taxon>Gunneridae</taxon>
        <taxon>Pentapetalae</taxon>
        <taxon>rosids</taxon>
        <taxon>fabids</taxon>
        <taxon>Malpighiales</taxon>
        <taxon>Salicaceae</taxon>
        <taxon>Saliceae</taxon>
        <taxon>Salix</taxon>
    </lineage>
</organism>